<dbReference type="PANTHER" id="PTHR43169">
    <property type="entry name" value="EXSB FAMILY PROTEIN"/>
    <property type="match status" value="1"/>
</dbReference>
<dbReference type="InterPro" id="IPR014729">
    <property type="entry name" value="Rossmann-like_a/b/a_fold"/>
</dbReference>
<dbReference type="InterPro" id="IPR005232">
    <property type="entry name" value="LarE"/>
</dbReference>
<gene>
    <name evidence="2" type="ORF">ASZ90_014957</name>
</gene>
<evidence type="ECO:0000313" key="2">
    <source>
        <dbReference type="EMBL" id="KUG15378.1"/>
    </source>
</evidence>
<dbReference type="SUPFAM" id="SSF52402">
    <property type="entry name" value="Adenine nucleotide alpha hydrolases-like"/>
    <property type="match status" value="1"/>
</dbReference>
<dbReference type="AlphaFoldDB" id="A0A0W8F472"/>
<dbReference type="CDD" id="cd01990">
    <property type="entry name" value="LarE-like"/>
    <property type="match status" value="1"/>
</dbReference>
<dbReference type="PIRSF" id="PIRSF006661">
    <property type="entry name" value="PP-lp_UCP006661"/>
    <property type="match status" value="1"/>
</dbReference>
<dbReference type="Gene3D" id="3.40.50.620">
    <property type="entry name" value="HUPs"/>
    <property type="match status" value="1"/>
</dbReference>
<sequence>MVAANPDPGFFLLPGWREQVCTMTSPGTSSKREALTRYIADCRSLLIAYSGGVDSGLLAALAQEVLGDRVHCVLIDSPLVSRSAVRDAEQIAAALGLSFEIIAVPALDDTVCSNPPDRCYHCKKSDARILKRRAEELGLACIADGANRSDLGEHRPGLRASTEEGIVHPYIEAGITKADIRAIARERGLEFWDKPSAACLASRVPYGEEITDEKLRMIEAAEAVLHEAGFLQARVRCHAGIARIEVIPHEIPRLIAMRDVIVPVLKRTGFSYITLDLEGFRSGSMDEVLPS</sequence>
<protein>
    <submittedName>
        <fullName evidence="2">Atp-utilizing enzyme of the pp-loop superfamily</fullName>
    </submittedName>
</protein>
<dbReference type="GO" id="GO:0006163">
    <property type="term" value="P:purine nucleotide metabolic process"/>
    <property type="evidence" value="ECO:0007669"/>
    <property type="project" value="UniProtKB-ARBA"/>
</dbReference>
<dbReference type="PANTHER" id="PTHR43169:SF2">
    <property type="entry name" value="NAD_GMP SYNTHASE DOMAIN-CONTAINING PROTEIN"/>
    <property type="match status" value="1"/>
</dbReference>
<comment type="caution">
    <text evidence="2">The sequence shown here is derived from an EMBL/GenBank/DDBJ whole genome shotgun (WGS) entry which is preliminary data.</text>
</comment>
<dbReference type="GO" id="GO:0016783">
    <property type="term" value="F:sulfurtransferase activity"/>
    <property type="evidence" value="ECO:0007669"/>
    <property type="project" value="InterPro"/>
</dbReference>
<dbReference type="EMBL" id="LNQE01001559">
    <property type="protein sequence ID" value="KUG15378.1"/>
    <property type="molecule type" value="Genomic_DNA"/>
</dbReference>
<dbReference type="InterPro" id="IPR052188">
    <property type="entry name" value="Ni-pincer_cofactor_biosynth"/>
</dbReference>
<feature type="domain" description="NAD/GMP synthase" evidence="1">
    <location>
        <begin position="43"/>
        <end position="105"/>
    </location>
</feature>
<dbReference type="Pfam" id="PF02540">
    <property type="entry name" value="NAD_synthase"/>
    <property type="match status" value="1"/>
</dbReference>
<proteinExistence type="predicted"/>
<organism evidence="2">
    <name type="scientific">hydrocarbon metagenome</name>
    <dbReference type="NCBI Taxonomy" id="938273"/>
    <lineage>
        <taxon>unclassified sequences</taxon>
        <taxon>metagenomes</taxon>
        <taxon>ecological metagenomes</taxon>
    </lineage>
</organism>
<evidence type="ECO:0000259" key="1">
    <source>
        <dbReference type="Pfam" id="PF02540"/>
    </source>
</evidence>
<name>A0A0W8F472_9ZZZZ</name>
<dbReference type="InterPro" id="IPR022310">
    <property type="entry name" value="NAD/GMP_synthase"/>
</dbReference>
<reference evidence="2" key="1">
    <citation type="journal article" date="2015" name="Proc. Natl. Acad. Sci. U.S.A.">
        <title>Networks of energetic and metabolic interactions define dynamics in microbial communities.</title>
        <authorList>
            <person name="Embree M."/>
            <person name="Liu J.K."/>
            <person name="Al-Bassam M.M."/>
            <person name="Zengler K."/>
        </authorList>
    </citation>
    <scope>NUCLEOTIDE SEQUENCE</scope>
</reference>
<dbReference type="NCBIfam" id="TIGR00268">
    <property type="entry name" value="ATP-dependent sacrificial sulfur transferase LarE"/>
    <property type="match status" value="1"/>
</dbReference>
<accession>A0A0W8F472</accession>